<dbReference type="Proteomes" id="UP000310200">
    <property type="component" value="Unassembled WGS sequence"/>
</dbReference>
<proteinExistence type="predicted"/>
<feature type="domain" description="BTB" evidence="1">
    <location>
        <begin position="87"/>
        <end position="149"/>
    </location>
</feature>
<dbReference type="Gene3D" id="3.30.710.10">
    <property type="entry name" value="Potassium Channel Kv1.1, Chain A"/>
    <property type="match status" value="1"/>
</dbReference>
<dbReference type="SUPFAM" id="SSF49599">
    <property type="entry name" value="TRAF domain-like"/>
    <property type="match status" value="1"/>
</dbReference>
<dbReference type="STRING" id="300112.A0A4S2K971"/>
<dbReference type="InterPro" id="IPR011333">
    <property type="entry name" value="SKP1/BTB/POZ_sf"/>
</dbReference>
<gene>
    <name evidence="2" type="ORF">DBV15_02707</name>
</gene>
<evidence type="ECO:0000259" key="1">
    <source>
        <dbReference type="PROSITE" id="PS50097"/>
    </source>
</evidence>
<sequence>MPVGPSNVTRGRTKSEIKNISYEWTIKNFSLHCKLNTKLKSPPFSEDVNKKVRWCLELHPEGIDNEIPEECKSDDAYKRLFKNSTFSDVTISVDGREIQAHKCTLAEQSRVFSAMFETDMTEKRTSNVNTEDMDHKTIKEMPRFTHTGKAENVGITTDLLKQTSTNWSNQKYNARKHREEIYTIVLAAVLEAHFTEPMFSDSISLISLFKKEQSANALVKG</sequence>
<dbReference type="SUPFAM" id="SSF54695">
    <property type="entry name" value="POZ domain"/>
    <property type="match status" value="1"/>
</dbReference>
<dbReference type="AlphaFoldDB" id="A0A4S2K971"/>
<dbReference type="PANTHER" id="PTHR24413">
    <property type="entry name" value="SPECKLE-TYPE POZ PROTEIN"/>
    <property type="match status" value="1"/>
</dbReference>
<dbReference type="Pfam" id="PF00651">
    <property type="entry name" value="BTB"/>
    <property type="match status" value="1"/>
</dbReference>
<dbReference type="EMBL" id="QBLH01003027">
    <property type="protein sequence ID" value="TGZ45902.1"/>
    <property type="molecule type" value="Genomic_DNA"/>
</dbReference>
<keyword evidence="3" id="KW-1185">Reference proteome</keyword>
<evidence type="ECO:0000313" key="3">
    <source>
        <dbReference type="Proteomes" id="UP000310200"/>
    </source>
</evidence>
<organism evidence="2 3">
    <name type="scientific">Temnothorax longispinosus</name>
    <dbReference type="NCBI Taxonomy" id="300112"/>
    <lineage>
        <taxon>Eukaryota</taxon>
        <taxon>Metazoa</taxon>
        <taxon>Ecdysozoa</taxon>
        <taxon>Arthropoda</taxon>
        <taxon>Hexapoda</taxon>
        <taxon>Insecta</taxon>
        <taxon>Pterygota</taxon>
        <taxon>Neoptera</taxon>
        <taxon>Endopterygota</taxon>
        <taxon>Hymenoptera</taxon>
        <taxon>Apocrita</taxon>
        <taxon>Aculeata</taxon>
        <taxon>Formicoidea</taxon>
        <taxon>Formicidae</taxon>
        <taxon>Myrmicinae</taxon>
        <taxon>Temnothorax</taxon>
    </lineage>
</organism>
<dbReference type="InterPro" id="IPR000210">
    <property type="entry name" value="BTB/POZ_dom"/>
</dbReference>
<dbReference type="PROSITE" id="PS50097">
    <property type="entry name" value="BTB"/>
    <property type="match status" value="1"/>
</dbReference>
<reference evidence="2 3" key="1">
    <citation type="journal article" date="2019" name="Philos. Trans. R. Soc. Lond., B, Biol. Sci.">
        <title>Ant behaviour and brain gene expression of defending hosts depend on the ecological success of the intruding social parasite.</title>
        <authorList>
            <person name="Kaur R."/>
            <person name="Stoldt M."/>
            <person name="Jongepier E."/>
            <person name="Feldmeyer B."/>
            <person name="Menzel F."/>
            <person name="Bornberg-Bauer E."/>
            <person name="Foitzik S."/>
        </authorList>
    </citation>
    <scope>NUCLEOTIDE SEQUENCE [LARGE SCALE GENOMIC DNA]</scope>
    <source>
        <tissue evidence="2">Whole body</tissue>
    </source>
</reference>
<accession>A0A4S2K971</accession>
<protein>
    <recommendedName>
        <fullName evidence="1">BTB domain-containing protein</fullName>
    </recommendedName>
</protein>
<name>A0A4S2K971_9HYME</name>
<evidence type="ECO:0000313" key="2">
    <source>
        <dbReference type="EMBL" id="TGZ45902.1"/>
    </source>
</evidence>
<comment type="caution">
    <text evidence="2">The sequence shown here is derived from an EMBL/GenBank/DDBJ whole genome shotgun (WGS) entry which is preliminary data.</text>
</comment>
<dbReference type="SMART" id="SM00225">
    <property type="entry name" value="BTB"/>
    <property type="match status" value="1"/>
</dbReference>